<accession>A0AAD4ZHE1</accession>
<keyword evidence="3" id="KW-1185">Reference proteome</keyword>
<protein>
    <submittedName>
        <fullName evidence="2">Uncharacterized protein</fullName>
    </submittedName>
</protein>
<keyword evidence="1" id="KW-1133">Transmembrane helix</keyword>
<dbReference type="AlphaFoldDB" id="A0AAD4ZHE1"/>
<evidence type="ECO:0000313" key="2">
    <source>
        <dbReference type="EMBL" id="KAI5346867.1"/>
    </source>
</evidence>
<evidence type="ECO:0000313" key="3">
    <source>
        <dbReference type="Proteomes" id="UP001054821"/>
    </source>
</evidence>
<proteinExistence type="predicted"/>
<keyword evidence="1" id="KW-0812">Transmembrane</keyword>
<reference evidence="2 3" key="1">
    <citation type="journal article" date="2022" name="G3 (Bethesda)">
        <title>Whole-genome sequence and methylome profiling of the almond [Prunus dulcis (Mill.) D.A. Webb] cultivar 'Nonpareil'.</title>
        <authorList>
            <person name="D'Amico-Willman K.M."/>
            <person name="Ouma W.Z."/>
            <person name="Meulia T."/>
            <person name="Sideli G.M."/>
            <person name="Gradziel T.M."/>
            <person name="Fresnedo-Ramirez J."/>
        </authorList>
    </citation>
    <scope>NUCLEOTIDE SEQUENCE [LARGE SCALE GENOMIC DNA]</scope>
    <source>
        <strain evidence="2">Clone GOH B32 T37-40</strain>
    </source>
</reference>
<dbReference type="Proteomes" id="UP001054821">
    <property type="component" value="Chromosome 2"/>
</dbReference>
<evidence type="ECO:0000256" key="1">
    <source>
        <dbReference type="SAM" id="Phobius"/>
    </source>
</evidence>
<organism evidence="2 3">
    <name type="scientific">Prunus dulcis</name>
    <name type="common">Almond</name>
    <name type="synonym">Amygdalus dulcis</name>
    <dbReference type="NCBI Taxonomy" id="3755"/>
    <lineage>
        <taxon>Eukaryota</taxon>
        <taxon>Viridiplantae</taxon>
        <taxon>Streptophyta</taxon>
        <taxon>Embryophyta</taxon>
        <taxon>Tracheophyta</taxon>
        <taxon>Spermatophyta</taxon>
        <taxon>Magnoliopsida</taxon>
        <taxon>eudicotyledons</taxon>
        <taxon>Gunneridae</taxon>
        <taxon>Pentapetalae</taxon>
        <taxon>rosids</taxon>
        <taxon>fabids</taxon>
        <taxon>Rosales</taxon>
        <taxon>Rosaceae</taxon>
        <taxon>Amygdaloideae</taxon>
        <taxon>Amygdaleae</taxon>
        <taxon>Prunus</taxon>
    </lineage>
</organism>
<dbReference type="EMBL" id="JAJFAZ020000002">
    <property type="protein sequence ID" value="KAI5346867.1"/>
    <property type="molecule type" value="Genomic_DNA"/>
</dbReference>
<keyword evidence="1" id="KW-0472">Membrane</keyword>
<name>A0AAD4ZHE1_PRUDU</name>
<gene>
    <name evidence="2" type="ORF">L3X38_014746</name>
</gene>
<sequence length="89" mass="10024">MEGRWQRGQREYQYARSGTISLGYEGWRTFSRVGTMCGLTQLRGKKLATTVRKRCSSGMGYLMKVWLPIFPLLAVLAAVTNLFGCSLLV</sequence>
<feature type="transmembrane region" description="Helical" evidence="1">
    <location>
        <begin position="61"/>
        <end position="83"/>
    </location>
</feature>
<comment type="caution">
    <text evidence="2">The sequence shown here is derived from an EMBL/GenBank/DDBJ whole genome shotgun (WGS) entry which is preliminary data.</text>
</comment>